<protein>
    <submittedName>
        <fullName evidence="2">BolA domain UV induced protein Uvi31</fullName>
    </submittedName>
</protein>
<gene>
    <name evidence="2" type="primary">uvi31</name>
    <name evidence="2" type="ORF">ATC70_006289</name>
</gene>
<dbReference type="GeneID" id="89949975"/>
<accession>A0AAN7D4T1</accession>
<evidence type="ECO:0000256" key="1">
    <source>
        <dbReference type="SAM" id="MobiDB-lite"/>
    </source>
</evidence>
<dbReference type="RefSeq" id="XP_064676784.1">
    <property type="nucleotide sequence ID" value="XM_064825566.1"/>
</dbReference>
<feature type="region of interest" description="Disordered" evidence="1">
    <location>
        <begin position="492"/>
        <end position="530"/>
    </location>
</feature>
<evidence type="ECO:0000313" key="3">
    <source>
        <dbReference type="Proteomes" id="UP001304243"/>
    </source>
</evidence>
<dbReference type="Proteomes" id="UP001304243">
    <property type="component" value="Unassembled WGS sequence"/>
</dbReference>
<comment type="caution">
    <text evidence="2">The sequence shown here is derived from an EMBL/GenBank/DDBJ whole genome shotgun (WGS) entry which is preliminary data.</text>
</comment>
<keyword evidence="3" id="KW-1185">Reference proteome</keyword>
<dbReference type="AlphaFoldDB" id="A0AAN7D4T1"/>
<reference evidence="2 3" key="1">
    <citation type="submission" date="2022-11" db="EMBL/GenBank/DDBJ databases">
        <title>Mucor velutinosus strain NIH1002 WGS.</title>
        <authorList>
            <person name="Subramanian P."/>
            <person name="Mullikin J.C."/>
            <person name="Segre J.A."/>
            <person name="Zelazny A.M."/>
        </authorList>
    </citation>
    <scope>NUCLEOTIDE SEQUENCE [LARGE SCALE GENOMIC DNA]</scope>
    <source>
        <strain evidence="2 3">NIH1002</strain>
    </source>
</reference>
<feature type="compositionally biased region" description="Acidic residues" evidence="1">
    <location>
        <begin position="498"/>
        <end position="530"/>
    </location>
</feature>
<proteinExistence type="predicted"/>
<dbReference type="EMBL" id="JASEJX010000034">
    <property type="protein sequence ID" value="KAK4510118.1"/>
    <property type="molecule type" value="Genomic_DNA"/>
</dbReference>
<organism evidence="2 3">
    <name type="scientific">Mucor velutinosus</name>
    <dbReference type="NCBI Taxonomy" id="708070"/>
    <lineage>
        <taxon>Eukaryota</taxon>
        <taxon>Fungi</taxon>
        <taxon>Fungi incertae sedis</taxon>
        <taxon>Mucoromycota</taxon>
        <taxon>Mucoromycotina</taxon>
        <taxon>Mucoromycetes</taxon>
        <taxon>Mucorales</taxon>
        <taxon>Mucorineae</taxon>
        <taxon>Mucoraceae</taxon>
        <taxon>Mucor</taxon>
    </lineage>
</organism>
<feature type="compositionally biased region" description="Polar residues" evidence="1">
    <location>
        <begin position="334"/>
        <end position="395"/>
    </location>
</feature>
<evidence type="ECO:0000313" key="2">
    <source>
        <dbReference type="EMBL" id="KAK4510118.1"/>
    </source>
</evidence>
<name>A0AAN7D4T1_9FUNG</name>
<feature type="compositionally biased region" description="Low complexity" evidence="1">
    <location>
        <begin position="247"/>
        <end position="333"/>
    </location>
</feature>
<feature type="region of interest" description="Disordered" evidence="1">
    <location>
        <begin position="227"/>
        <end position="404"/>
    </location>
</feature>
<sequence length="530" mass="57615">MNYTYSDVHVHGAAFLPDDANTDNIQQLDEACPVANDRGTDLMDFRLVQMNAILASIQFHLMEPTLHLSSDGTLTKIGYSSTGFGVITFGTCKTCSYADTFSSPDAIYYGIGNWNGPIGMSWSERLIINLPVVKNTTITIQGNQPSLGMRVCSMLLNFYPSNETGGYIPGIFQVDRTTGGRIGGFFLMPKGSGIEIQDYQATGGSCLTTDICIPVFLDDAFIGDPGIVDPGNSSTEIGSEESDSSEEGSGFDSSNSEESGSEETSNSEESSIQENGSSTESSSSQSQSEEHILSSTEGSESSSSEKSSNGPNNNIEQNNSAINSQANSSNADQMPSSDSSGNYIGSTSGHFFPTSETSLNLDSSSAQTPESSDISGNSNPSNTNASKGKSVNNAPMPTRGPTETGIKCHTHHHHVTTTQYQCDQGFIHDEEILACEYDNHHHHRKDYYAGDDVEFGLYDYNRFDEECDIGHGIVNYDEDNYKCYYYKYKGKKHHGDHDDDDGEEDEDEDEDDEDDEGDNEENEAGNEDDE</sequence>